<dbReference type="OrthoDB" id="2688393at2759"/>
<protein>
    <submittedName>
        <fullName evidence="1">Uncharacterized protein</fullName>
    </submittedName>
</protein>
<dbReference type="EMBL" id="KN881819">
    <property type="protein sequence ID" value="KIY48750.1"/>
    <property type="molecule type" value="Genomic_DNA"/>
</dbReference>
<dbReference type="InterPro" id="IPR041078">
    <property type="entry name" value="Plavaka"/>
</dbReference>
<sequence length="185" mass="21373">AGKIFSYTNTVHENWKAHFEKAAQENDAGDSSDDEDVDEDALDFSDLSDSTAGALPSSAFFPFASEMDWSLADWMVHENIPHGAFNHLLRIPGLRDALHLSYHNTRHLHKIVDSVPERAGKWQTKVLSFPEDPDEKFFLRHRNPVEAIRSLWQDPAFRDKIVYVPERVFNSEESRVFNEMWTGKW</sequence>
<name>A0A0D7ADH3_9AGAR</name>
<keyword evidence="2" id="KW-1185">Reference proteome</keyword>
<dbReference type="AlphaFoldDB" id="A0A0D7ADH3"/>
<reference evidence="1 2" key="1">
    <citation type="journal article" date="2015" name="Fungal Genet. Biol.">
        <title>Evolution of novel wood decay mechanisms in Agaricales revealed by the genome sequences of Fistulina hepatica and Cylindrobasidium torrendii.</title>
        <authorList>
            <person name="Floudas D."/>
            <person name="Held B.W."/>
            <person name="Riley R."/>
            <person name="Nagy L.G."/>
            <person name="Koehler G."/>
            <person name="Ransdell A.S."/>
            <person name="Younus H."/>
            <person name="Chow J."/>
            <person name="Chiniquy J."/>
            <person name="Lipzen A."/>
            <person name="Tritt A."/>
            <person name="Sun H."/>
            <person name="Haridas S."/>
            <person name="LaButti K."/>
            <person name="Ohm R.A."/>
            <person name="Kues U."/>
            <person name="Blanchette R.A."/>
            <person name="Grigoriev I.V."/>
            <person name="Minto R.E."/>
            <person name="Hibbett D.S."/>
        </authorList>
    </citation>
    <scope>NUCLEOTIDE SEQUENCE [LARGE SCALE GENOMIC DNA]</scope>
    <source>
        <strain evidence="1 2">ATCC 64428</strain>
    </source>
</reference>
<proteinExistence type="predicted"/>
<evidence type="ECO:0000313" key="1">
    <source>
        <dbReference type="EMBL" id="KIY48750.1"/>
    </source>
</evidence>
<feature type="non-terminal residue" evidence="1">
    <location>
        <position position="185"/>
    </location>
</feature>
<dbReference type="Proteomes" id="UP000054144">
    <property type="component" value="Unassembled WGS sequence"/>
</dbReference>
<dbReference type="Pfam" id="PF18759">
    <property type="entry name" value="Plavaka"/>
    <property type="match status" value="1"/>
</dbReference>
<feature type="non-terminal residue" evidence="1">
    <location>
        <position position="1"/>
    </location>
</feature>
<evidence type="ECO:0000313" key="2">
    <source>
        <dbReference type="Proteomes" id="UP000054144"/>
    </source>
</evidence>
<accession>A0A0D7ADH3</accession>
<organism evidence="1 2">
    <name type="scientific">Fistulina hepatica ATCC 64428</name>
    <dbReference type="NCBI Taxonomy" id="1128425"/>
    <lineage>
        <taxon>Eukaryota</taxon>
        <taxon>Fungi</taxon>
        <taxon>Dikarya</taxon>
        <taxon>Basidiomycota</taxon>
        <taxon>Agaricomycotina</taxon>
        <taxon>Agaricomycetes</taxon>
        <taxon>Agaricomycetidae</taxon>
        <taxon>Agaricales</taxon>
        <taxon>Fistulinaceae</taxon>
        <taxon>Fistulina</taxon>
    </lineage>
</organism>
<gene>
    <name evidence="1" type="ORF">FISHEDRAFT_8293</name>
</gene>